<sequence length="231" mass="23791">MNQKKIFTLTVAAVLALPLTGCVPAANPNNMGNNQGVRIMNNRTDYVSRPDIAERVMRTVPGVSSAVVLVKNNTAYVAVGQGRVRRENRTNRAGGTDYNMRGAVSDGTYGYSKAGGNVTGPGTGLGAPSTGGGSAGGRTGGGTTGSGPTGAGTTGGGTNTQAVTDLPPDMKQRVETAVRQADPSISAVYSSNDPTLMTRFNKFNANRVGARTRAGINELGDVIRRVFPTGR</sequence>
<feature type="compositionally biased region" description="Gly residues" evidence="1">
    <location>
        <begin position="120"/>
        <end position="158"/>
    </location>
</feature>
<evidence type="ECO:0000313" key="3">
    <source>
        <dbReference type="EMBL" id="MFC4768589.1"/>
    </source>
</evidence>
<evidence type="ECO:0000256" key="2">
    <source>
        <dbReference type="SAM" id="SignalP"/>
    </source>
</evidence>
<organism evidence="3 4">
    <name type="scientific">Effusibacillus consociatus</name>
    <dbReference type="NCBI Taxonomy" id="1117041"/>
    <lineage>
        <taxon>Bacteria</taxon>
        <taxon>Bacillati</taxon>
        <taxon>Bacillota</taxon>
        <taxon>Bacilli</taxon>
        <taxon>Bacillales</taxon>
        <taxon>Alicyclobacillaceae</taxon>
        <taxon>Effusibacillus</taxon>
    </lineage>
</organism>
<feature type="chain" id="PRO_5046595802" description="Sporulation protein" evidence="2">
    <location>
        <begin position="26"/>
        <end position="231"/>
    </location>
</feature>
<proteinExistence type="predicted"/>
<name>A0ABV9Q2S8_9BACL</name>
<evidence type="ECO:0000256" key="1">
    <source>
        <dbReference type="SAM" id="MobiDB-lite"/>
    </source>
</evidence>
<gene>
    <name evidence="3" type="ORF">ACFO8Q_14685</name>
</gene>
<evidence type="ECO:0000313" key="4">
    <source>
        <dbReference type="Proteomes" id="UP001596002"/>
    </source>
</evidence>
<reference evidence="4" key="1">
    <citation type="journal article" date="2019" name="Int. J. Syst. Evol. Microbiol.">
        <title>The Global Catalogue of Microorganisms (GCM) 10K type strain sequencing project: providing services to taxonomists for standard genome sequencing and annotation.</title>
        <authorList>
            <consortium name="The Broad Institute Genomics Platform"/>
            <consortium name="The Broad Institute Genome Sequencing Center for Infectious Disease"/>
            <person name="Wu L."/>
            <person name="Ma J."/>
        </authorList>
    </citation>
    <scope>NUCLEOTIDE SEQUENCE [LARGE SCALE GENOMIC DNA]</scope>
    <source>
        <strain evidence="4">WYCCWR 12678</strain>
    </source>
</reference>
<evidence type="ECO:0008006" key="5">
    <source>
        <dbReference type="Google" id="ProtNLM"/>
    </source>
</evidence>
<dbReference type="Proteomes" id="UP001596002">
    <property type="component" value="Unassembled WGS sequence"/>
</dbReference>
<feature type="region of interest" description="Disordered" evidence="1">
    <location>
        <begin position="120"/>
        <end position="165"/>
    </location>
</feature>
<protein>
    <recommendedName>
        <fullName evidence="5">Sporulation protein</fullName>
    </recommendedName>
</protein>
<keyword evidence="2" id="KW-0732">Signal</keyword>
<dbReference type="RefSeq" id="WP_380026540.1">
    <property type="nucleotide sequence ID" value="NZ_JBHSHC010000108.1"/>
</dbReference>
<feature type="signal peptide" evidence="2">
    <location>
        <begin position="1"/>
        <end position="25"/>
    </location>
</feature>
<dbReference type="EMBL" id="JBHSHC010000108">
    <property type="protein sequence ID" value="MFC4768589.1"/>
    <property type="molecule type" value="Genomic_DNA"/>
</dbReference>
<accession>A0ABV9Q2S8</accession>
<keyword evidence="4" id="KW-1185">Reference proteome</keyword>
<comment type="caution">
    <text evidence="3">The sequence shown here is derived from an EMBL/GenBank/DDBJ whole genome shotgun (WGS) entry which is preliminary data.</text>
</comment>